<proteinExistence type="predicted"/>
<accession>A0ABY3ZT79</accession>
<reference evidence="1" key="2">
    <citation type="submission" date="2022-04" db="EMBL/GenBank/DDBJ databases">
        <title>Antimicrobial genetic elements in methicillin-resistant Macrococcus armenti.</title>
        <authorList>
            <person name="Keller J.E."/>
            <person name="Schwendener S."/>
            <person name="Pantucek R."/>
            <person name="Perreten V."/>
        </authorList>
    </citation>
    <scope>NUCLEOTIDE SEQUENCE</scope>
    <source>
        <strain evidence="1">CCM 2609</strain>
    </source>
</reference>
<dbReference type="Pfam" id="PF08838">
    <property type="entry name" value="DUF1811"/>
    <property type="match status" value="1"/>
</dbReference>
<dbReference type="Gene3D" id="2.30.30.340">
    <property type="entry name" value="Hypothetical protein YfhH like domains"/>
    <property type="match status" value="1"/>
</dbReference>
<sequence length="104" mass="11923">MDEKKLIEMTPHELQQITADYREKARKAEMMGVVNEYEVWMRKALIAESYLVDATKVQPGKVYALIGNERSYFKVDRVKGVFAWGFRLGGSVEEEGIPLALLQL</sequence>
<gene>
    <name evidence="1" type="ORF">MRZ06_08850</name>
</gene>
<evidence type="ECO:0000313" key="2">
    <source>
        <dbReference type="Proteomes" id="UP000830343"/>
    </source>
</evidence>
<dbReference type="Gene3D" id="1.10.287.880">
    <property type="entry name" value="Hypothetical protein YfhH domain"/>
    <property type="match status" value="1"/>
</dbReference>
<dbReference type="RefSeq" id="WP_243365435.1">
    <property type="nucleotide sequence ID" value="NZ_CP094348.1"/>
</dbReference>
<dbReference type="InterPro" id="IPR036289">
    <property type="entry name" value="YfhH"/>
</dbReference>
<protein>
    <submittedName>
        <fullName evidence="1">YfhH family protein</fullName>
    </submittedName>
</protein>
<dbReference type="Proteomes" id="UP000830343">
    <property type="component" value="Chromosome"/>
</dbReference>
<dbReference type="SUPFAM" id="SSF101697">
    <property type="entry name" value="Hypothetical protein YfhH"/>
    <property type="match status" value="1"/>
</dbReference>
<keyword evidence="2" id="KW-1185">Reference proteome</keyword>
<dbReference type="EMBL" id="CP094348">
    <property type="protein sequence ID" value="UOB20101.1"/>
    <property type="molecule type" value="Genomic_DNA"/>
</dbReference>
<name>A0ABY3ZT79_9STAP</name>
<evidence type="ECO:0000313" key="1">
    <source>
        <dbReference type="EMBL" id="UOB20101.1"/>
    </source>
</evidence>
<reference evidence="1" key="1">
    <citation type="submission" date="2022-03" db="EMBL/GenBank/DDBJ databases">
        <authorList>
            <person name="Vrbovska V."/>
            <person name="Kovarovic V."/>
            <person name="Botka T."/>
            <person name="Pantucek R."/>
        </authorList>
    </citation>
    <scope>NUCLEOTIDE SEQUENCE</scope>
    <source>
        <strain evidence="1">CCM 2609</strain>
    </source>
</reference>
<organism evidence="1 2">
    <name type="scientific">Macrococcus armenti</name>
    <dbReference type="NCBI Taxonomy" id="2875764"/>
    <lineage>
        <taxon>Bacteria</taxon>
        <taxon>Bacillati</taxon>
        <taxon>Bacillota</taxon>
        <taxon>Bacilli</taxon>
        <taxon>Bacillales</taxon>
        <taxon>Staphylococcaceae</taxon>
        <taxon>Macrococcus</taxon>
    </lineage>
</organism>
<dbReference type="InterPro" id="IPR014938">
    <property type="entry name" value="YfhH-like"/>
</dbReference>